<evidence type="ECO:0000313" key="3">
    <source>
        <dbReference type="WBParaSite" id="SSLN_0000483101-mRNA-1"/>
    </source>
</evidence>
<protein>
    <submittedName>
        <fullName evidence="1 3">Uncharacterized protein</fullName>
    </submittedName>
</protein>
<dbReference type="EMBL" id="UYSU01032956">
    <property type="protein sequence ID" value="VDL91061.1"/>
    <property type="molecule type" value="Genomic_DNA"/>
</dbReference>
<reference evidence="3" key="1">
    <citation type="submission" date="2016-06" db="UniProtKB">
        <authorList>
            <consortium name="WormBaseParasite"/>
        </authorList>
    </citation>
    <scope>IDENTIFICATION</scope>
</reference>
<dbReference type="AlphaFoldDB" id="A0A183SKC8"/>
<evidence type="ECO:0000313" key="1">
    <source>
        <dbReference type="EMBL" id="VDL91061.1"/>
    </source>
</evidence>
<dbReference type="Proteomes" id="UP000275846">
    <property type="component" value="Unassembled WGS sequence"/>
</dbReference>
<name>A0A183SKC8_SCHSO</name>
<organism evidence="3">
    <name type="scientific">Schistocephalus solidus</name>
    <name type="common">Tapeworm</name>
    <dbReference type="NCBI Taxonomy" id="70667"/>
    <lineage>
        <taxon>Eukaryota</taxon>
        <taxon>Metazoa</taxon>
        <taxon>Spiralia</taxon>
        <taxon>Lophotrochozoa</taxon>
        <taxon>Platyhelminthes</taxon>
        <taxon>Cestoda</taxon>
        <taxon>Eucestoda</taxon>
        <taxon>Diphyllobothriidea</taxon>
        <taxon>Diphyllobothriidae</taxon>
        <taxon>Schistocephalus</taxon>
    </lineage>
</organism>
<gene>
    <name evidence="1" type="ORF">SSLN_LOCUS4676</name>
</gene>
<evidence type="ECO:0000313" key="2">
    <source>
        <dbReference type="Proteomes" id="UP000275846"/>
    </source>
</evidence>
<dbReference type="OrthoDB" id="410381at2759"/>
<accession>A0A183SKC8</accession>
<dbReference type="WBParaSite" id="SSLN_0000483101-mRNA-1">
    <property type="protein sequence ID" value="SSLN_0000483101-mRNA-1"/>
    <property type="gene ID" value="SSLN_0000483101"/>
</dbReference>
<proteinExistence type="predicted"/>
<keyword evidence="2" id="KW-1185">Reference proteome</keyword>
<reference evidence="1 2" key="2">
    <citation type="submission" date="2018-11" db="EMBL/GenBank/DDBJ databases">
        <authorList>
            <consortium name="Pathogen Informatics"/>
        </authorList>
    </citation>
    <scope>NUCLEOTIDE SEQUENCE [LARGE SCALE GENOMIC DNA]</scope>
    <source>
        <strain evidence="1 2">NST_G2</strain>
    </source>
</reference>
<sequence>MANRPKGGTLLVGRESARYKAGVAALCEIRYPQQSQLEEVGAGYTCLWIGCPRAVRREAEGALSIRNDVMSGMSYLSQGVNDRLITINLPRHATSPIAYELSITKSDDAKNKIHGDLYAILKTVSRADMLVFLDDLNVRTFLTIINLTHF</sequence>